<sequence>MHVVGGWVEPASGTAARHGDLLARAARQQVVLLGETHDRYDIHRWQMHVCAGLLAFRQDIAVGFEMFPRRVQPALDRWVAGELDVPTFLAESEWNAVWRFDPALYLPIFEFCRQFKLPMLALNCERPLVTRVGKEGWDAIPEAERDGLTPAKPATQAYRDYLFSLTGGPRPDREAKSSADPAFDRFVRAQQTWDRAFACNIARHLDQPNPPLVVGIIGRGHLEYRYGTPFQLADLGIKDCAVLLPSDDDQPMAPSLADAVFRLPGPPERAVRPNSR</sequence>
<dbReference type="Pfam" id="PF04187">
    <property type="entry name" value="Cofac_haem_bdg"/>
    <property type="match status" value="1"/>
</dbReference>
<evidence type="ECO:0000313" key="2">
    <source>
        <dbReference type="EMBL" id="UXN68153.1"/>
    </source>
</evidence>
<dbReference type="Gene3D" id="3.40.50.11550">
    <property type="match status" value="1"/>
</dbReference>
<feature type="domain" description="Haem-binding uptake Tiki superfamily ChaN" evidence="1">
    <location>
        <begin position="21"/>
        <end position="232"/>
    </location>
</feature>
<dbReference type="SUPFAM" id="SSF159501">
    <property type="entry name" value="EreA/ChaN-like"/>
    <property type="match status" value="1"/>
</dbReference>
<organism evidence="2 3">
    <name type="scientific">Devosia neptuniae</name>
    <dbReference type="NCBI Taxonomy" id="191302"/>
    <lineage>
        <taxon>Bacteria</taxon>
        <taxon>Pseudomonadati</taxon>
        <taxon>Pseudomonadota</taxon>
        <taxon>Alphaproteobacteria</taxon>
        <taxon>Hyphomicrobiales</taxon>
        <taxon>Devosiaceae</taxon>
        <taxon>Devosia</taxon>
    </lineage>
</organism>
<geneLocation type="plasmid" evidence="2 3">
    <name>p_unnamed1</name>
</geneLocation>
<evidence type="ECO:0000259" key="1">
    <source>
        <dbReference type="Pfam" id="PF04187"/>
    </source>
</evidence>
<protein>
    <submittedName>
        <fullName evidence="2">ChaN family lipoprotein</fullName>
    </submittedName>
</protein>
<dbReference type="RefSeq" id="WP_262165849.1">
    <property type="nucleotide sequence ID" value="NZ_CP104964.1"/>
</dbReference>
<keyword evidence="2" id="KW-0614">Plasmid</keyword>
<keyword evidence="3" id="KW-1185">Reference proteome</keyword>
<proteinExistence type="predicted"/>
<dbReference type="EMBL" id="CP104964">
    <property type="protein sequence ID" value="UXN68153.1"/>
    <property type="molecule type" value="Genomic_DNA"/>
</dbReference>
<keyword evidence="2" id="KW-0449">Lipoprotein</keyword>
<accession>A0ABY6C8H3</accession>
<dbReference type="Proteomes" id="UP001061862">
    <property type="component" value="Plasmid p_unnamed1"/>
</dbReference>
<reference evidence="2 3" key="1">
    <citation type="submission" date="2022-09" db="EMBL/GenBank/DDBJ databases">
        <title>Interaction between co-microsymbionts with complementary sets of symbiotic genes in legume-rhizobium systems.</title>
        <authorList>
            <person name="Safronova V."/>
            <person name="Sazanova A."/>
            <person name="Afonin A."/>
            <person name="Chirak E."/>
        </authorList>
    </citation>
    <scope>NUCLEOTIDE SEQUENCE [LARGE SCALE GENOMIC DNA]</scope>
    <source>
        <strain evidence="2 3">A18/4-1</strain>
        <plasmid evidence="2 3">p_unnamed1</plasmid>
    </source>
</reference>
<name>A0ABY6C8H3_9HYPH</name>
<evidence type="ECO:0000313" key="3">
    <source>
        <dbReference type="Proteomes" id="UP001061862"/>
    </source>
</evidence>
<dbReference type="CDD" id="cd14727">
    <property type="entry name" value="ChanN-like"/>
    <property type="match status" value="1"/>
</dbReference>
<gene>
    <name evidence="2" type="ORF">N8A98_01180</name>
</gene>
<dbReference type="InterPro" id="IPR007314">
    <property type="entry name" value="Cofac_haem-bd_dom"/>
</dbReference>